<protein>
    <submittedName>
        <fullName evidence="2">DUF4392 domain-containing protein</fullName>
    </submittedName>
</protein>
<evidence type="ECO:0000313" key="3">
    <source>
        <dbReference type="Proteomes" id="UP001432360"/>
    </source>
</evidence>
<reference evidence="2" key="1">
    <citation type="submission" date="2023-08" db="EMBL/GenBank/DDBJ databases">
        <title>Complete genome sequence of Sinorhizobium chiapanecum ITTG S70 isolated from Acaciella angustissima nodules in Chiapas-Mexico.</title>
        <authorList>
            <person name="Rincon-Rosales R."/>
            <person name="Rogel M.A."/>
            <person name="Rincon-Medina C.I."/>
            <person name="Guerrero G."/>
            <person name="Manzano-Gomez L.A."/>
            <person name="Lopez-Lopez A."/>
            <person name="Rincon Molina F.A."/>
            <person name="Martinez-Romero E."/>
        </authorList>
    </citation>
    <scope>NUCLEOTIDE SEQUENCE</scope>
    <source>
        <strain evidence="2">ITTG S70</strain>
        <plasmid evidence="2">pSchITTGS70b</plasmid>
    </source>
</reference>
<sequence length="347" mass="36540">MTSYFSYLGLQPSPEQLVQRFGLELDKLMTLDLNLTGRPSYLYSRERNMSREASSTAFAQLLLKSIAPNDVAILVTGWPVRSMIDISIGEADGPIGAAAIARALHLTIGALSLAMAPAPLAAQVAAAFRSAGATIIDFDAFRRLVKGQERLFGVAVVGLDIDRDLSDYFAKLLQDLEPKAVIAIEHYGFSAEGKAYHATGHLVEPGIALTHSLFDQAMAKGLICGSCVDNPNEAGTSRLHDARVKHPPMRNDFANLLVGSSANNAAFALCAALAGLSATPTAAFPGSLDEAGIAATLAHGAIDPFSGTADPSFGVDTVERPYHAWIADLMGRLAKGYCAAAAINSNP</sequence>
<organism evidence="2 3">
    <name type="scientific">Sinorhizobium chiapasense</name>
    <dbReference type="NCBI Taxonomy" id="501572"/>
    <lineage>
        <taxon>Bacteria</taxon>
        <taxon>Pseudomonadati</taxon>
        <taxon>Pseudomonadota</taxon>
        <taxon>Alphaproteobacteria</taxon>
        <taxon>Hyphomicrobiales</taxon>
        <taxon>Rhizobiaceae</taxon>
        <taxon>Sinorhizobium/Ensifer group</taxon>
        <taxon>Sinorhizobium</taxon>
    </lineage>
</organism>
<dbReference type="Pfam" id="PF14336">
    <property type="entry name" value="GLUCM-like_C"/>
    <property type="match status" value="1"/>
</dbReference>
<name>A0ABZ2BFB2_9HYPH</name>
<accession>A0ABZ2BFB2</accession>
<dbReference type="InterPro" id="IPR025504">
    <property type="entry name" value="GLUCM_C"/>
</dbReference>
<proteinExistence type="predicted"/>
<keyword evidence="2" id="KW-0614">Plasmid</keyword>
<dbReference type="RefSeq" id="WP_331375272.1">
    <property type="nucleotide sequence ID" value="NZ_CP133150.1"/>
</dbReference>
<keyword evidence="3" id="KW-1185">Reference proteome</keyword>
<gene>
    <name evidence="2" type="ORF">RB548_22570</name>
</gene>
<geneLocation type="plasmid" evidence="2 3">
    <name>pSchITTGS70b</name>
</geneLocation>
<dbReference type="EMBL" id="CP133150">
    <property type="protein sequence ID" value="WVT06209.1"/>
    <property type="molecule type" value="Genomic_DNA"/>
</dbReference>
<feature type="domain" description="D-glutamate cyclase-like C-terminal" evidence="1">
    <location>
        <begin position="59"/>
        <end position="316"/>
    </location>
</feature>
<evidence type="ECO:0000259" key="1">
    <source>
        <dbReference type="Pfam" id="PF14336"/>
    </source>
</evidence>
<dbReference type="Proteomes" id="UP001432360">
    <property type="component" value="Plasmid pSchITTGS70b"/>
</dbReference>
<dbReference type="Gene3D" id="3.90.1640.20">
    <property type="entry name" value="TON_0340"/>
    <property type="match status" value="1"/>
</dbReference>
<evidence type="ECO:0000313" key="2">
    <source>
        <dbReference type="EMBL" id="WVT06209.1"/>
    </source>
</evidence>